<dbReference type="RefSeq" id="XP_035680733.1">
    <property type="nucleotide sequence ID" value="XM_035824840.1"/>
</dbReference>
<dbReference type="Proteomes" id="UP000001554">
    <property type="component" value="Chromosome 7"/>
</dbReference>
<protein>
    <submittedName>
        <fullName evidence="4">Uncharacterized protein LOC118418798</fullName>
    </submittedName>
</protein>
<dbReference type="AlphaFoldDB" id="A0A9J7LEK3"/>
<reference evidence="3" key="1">
    <citation type="journal article" date="2020" name="Nat. Ecol. Evol.">
        <title>Deeply conserved synteny resolves early events in vertebrate evolution.</title>
        <authorList>
            <person name="Simakov O."/>
            <person name="Marletaz F."/>
            <person name="Yue J.X."/>
            <person name="O'Connell B."/>
            <person name="Jenkins J."/>
            <person name="Brandt A."/>
            <person name="Calef R."/>
            <person name="Tung C.H."/>
            <person name="Huang T.K."/>
            <person name="Schmutz J."/>
            <person name="Satoh N."/>
            <person name="Yu J.K."/>
            <person name="Putnam N.H."/>
            <person name="Green R.E."/>
            <person name="Rokhsar D.S."/>
        </authorList>
    </citation>
    <scope>NUCLEOTIDE SEQUENCE [LARGE SCALE GENOMIC DNA]</scope>
    <source>
        <strain evidence="3">S238N-H82</strain>
    </source>
</reference>
<dbReference type="SUPFAM" id="SSF52266">
    <property type="entry name" value="SGNH hydrolase"/>
    <property type="match status" value="1"/>
</dbReference>
<dbReference type="OrthoDB" id="10056446at2759"/>
<evidence type="ECO:0000313" key="3">
    <source>
        <dbReference type="Proteomes" id="UP000001554"/>
    </source>
</evidence>
<proteinExistence type="predicted"/>
<accession>A0A9J7LEK3</accession>
<feature type="compositionally biased region" description="Polar residues" evidence="2">
    <location>
        <begin position="85"/>
        <end position="94"/>
    </location>
</feature>
<keyword evidence="1" id="KW-0175">Coiled coil</keyword>
<feature type="compositionally biased region" description="Polar residues" evidence="2">
    <location>
        <begin position="61"/>
        <end position="72"/>
    </location>
</feature>
<reference evidence="4" key="2">
    <citation type="submission" date="2025-08" db="UniProtKB">
        <authorList>
            <consortium name="RefSeq"/>
        </authorList>
    </citation>
    <scope>IDENTIFICATION</scope>
    <source>
        <strain evidence="4">S238N-H82</strain>
        <tissue evidence="4">Testes</tissue>
    </source>
</reference>
<dbReference type="OMA" id="NHANYAT"/>
<keyword evidence="3" id="KW-1185">Reference proteome</keyword>
<name>A0A9J7LEK3_BRAFL</name>
<organism evidence="3 4">
    <name type="scientific">Branchiostoma floridae</name>
    <name type="common">Florida lancelet</name>
    <name type="synonym">Amphioxus</name>
    <dbReference type="NCBI Taxonomy" id="7739"/>
    <lineage>
        <taxon>Eukaryota</taxon>
        <taxon>Metazoa</taxon>
        <taxon>Chordata</taxon>
        <taxon>Cephalochordata</taxon>
        <taxon>Leptocardii</taxon>
        <taxon>Amphioxiformes</taxon>
        <taxon>Branchiostomatidae</taxon>
        <taxon>Branchiostoma</taxon>
    </lineage>
</organism>
<feature type="coiled-coil region" evidence="1">
    <location>
        <begin position="1"/>
        <end position="28"/>
    </location>
</feature>
<feature type="compositionally biased region" description="Polar residues" evidence="2">
    <location>
        <begin position="342"/>
        <end position="364"/>
    </location>
</feature>
<evidence type="ECO:0000256" key="1">
    <source>
        <dbReference type="SAM" id="Coils"/>
    </source>
</evidence>
<dbReference type="InterPro" id="IPR036514">
    <property type="entry name" value="SGNH_hydro_sf"/>
</dbReference>
<feature type="compositionally biased region" description="Basic and acidic residues" evidence="2">
    <location>
        <begin position="321"/>
        <end position="341"/>
    </location>
</feature>
<feature type="compositionally biased region" description="Basic and acidic residues" evidence="2">
    <location>
        <begin position="365"/>
        <end position="381"/>
    </location>
</feature>
<dbReference type="GeneID" id="118418798"/>
<evidence type="ECO:0000313" key="4">
    <source>
        <dbReference type="RefSeq" id="XP_035680733.1"/>
    </source>
</evidence>
<feature type="region of interest" description="Disordered" evidence="2">
    <location>
        <begin position="294"/>
        <end position="387"/>
    </location>
</feature>
<dbReference type="KEGG" id="bfo:118418798"/>
<feature type="region of interest" description="Disordered" evidence="2">
    <location>
        <begin position="61"/>
        <end position="121"/>
    </location>
</feature>
<feature type="compositionally biased region" description="Basic and acidic residues" evidence="2">
    <location>
        <begin position="73"/>
        <end position="84"/>
    </location>
</feature>
<dbReference type="Gene3D" id="3.40.50.1110">
    <property type="entry name" value="SGNH hydrolase"/>
    <property type="match status" value="1"/>
</dbReference>
<gene>
    <name evidence="4" type="primary">LOC118418798</name>
</gene>
<feature type="compositionally biased region" description="Polar residues" evidence="2">
    <location>
        <begin position="102"/>
        <end position="117"/>
    </location>
</feature>
<evidence type="ECO:0000256" key="2">
    <source>
        <dbReference type="SAM" id="MobiDB-lite"/>
    </source>
</evidence>
<sequence>MATLTAKCESLQSLVEKQQQQIAKLQEVTDSIQLSQSISKMRTYAQTVALNPGAHQVSAKNCISKDNGTNNATDDKTMDPDTAHANHTTTQPSTEEADSDVELTQQVSSQEGTQVPTEESKQVRVYTDSIWKAVNVSRMFPNLSTHKDKTSTISDATKKLETIHDPGTSYAILHIGSNDLDNSKHDDSSVQGCLQKTEELISIAKASFPNATIVLSQVLPRGNDLQSDLNKNIKDYNQSVLQRYKDEEKLLYVRHKKLSTSRHLYRRDGIHLDEVTGTSLLVADVKRTIRSVENEYNPGYSRENWRQPPHSGQDRPQQNRGQDRTHRNRGQDRAQENRGQDRSQQNRGQDRPQQNRGQDRAQQNRSRDGSWRADTPGERSRPNWYRSQVNTPHEDIINLAYKLKELLNNF</sequence>